<dbReference type="AlphaFoldDB" id="A0AAD5R6U9"/>
<feature type="region of interest" description="Disordered" evidence="1">
    <location>
        <begin position="573"/>
        <end position="600"/>
    </location>
</feature>
<feature type="compositionally biased region" description="Basic and acidic residues" evidence="1">
    <location>
        <begin position="491"/>
        <end position="508"/>
    </location>
</feature>
<accession>A0AAD5R6U9</accession>
<keyword evidence="3" id="KW-1185">Reference proteome</keyword>
<comment type="caution">
    <text evidence="2">The sequence shown here is derived from an EMBL/GenBank/DDBJ whole genome shotgun (WGS) entry which is preliminary data.</text>
</comment>
<dbReference type="Proteomes" id="UP001196413">
    <property type="component" value="Unassembled WGS sequence"/>
</dbReference>
<feature type="region of interest" description="Disordered" evidence="1">
    <location>
        <begin position="649"/>
        <end position="670"/>
    </location>
</feature>
<gene>
    <name evidence="2" type="ORF">KIN20_032389</name>
</gene>
<sequence length="670" mass="76253">MLSGVDKLDDDLIGHQRRAPFSPPNGKYSKPECDGLHPFREPDHVDDIVLNGVAEIDYQLGEHHGKSLLAPSHGRYDKPGGHKDLRSLIEPTGLVSITSNEGEDFGDEVRACDDIRLDDTKFSGVDDFDEEIREHHAPYDENVEEYFTSNSRLCPYGKLFDQKSQFALPYNLEHHYVDHYILINRYVIAQGPQYFVAERYVVPHYHDYERALPNHSQHHYVDPCGQKSEFPCQECQHVRPQGQEAHNCSVILNKTGSTGAAPDFQTAREVSRNSQLTDYSPAEVLQYEYVRLFDQRNKFVLQHGNHFQYVEAEDHEHQHVAPNAQKEHNDTVSPFVEEHRGIASYGQTPNNTAPCGHTNKYFPPNGLHYDPIRRLLERFGFVSPYSTQYQDARSADQKHQHVAPAEHKAHNLTATLNMKERSAQPCGQRPHYVAPGRHPDHPNEYFASDGMRYDPIRVLLETSGFVPPHSMQFQYAGPAGQEHQHVALVKQEAHKATASSDVKERSAEPDGENAHNVAQYRHLNEHFPPKNPQNQLAEVFQRYGFRIKHSVEIEYIGPYSSEHQRAAPYVEKYSDNAPGAHTPPDVPPHRDLSGHSQPKSLHNSFARVSYEYFLPQSPQFQYAGFRNGDAQLATPQAHEEYTVTLSPYTEKSTDVASNDRRHTYTDVAAA</sequence>
<feature type="region of interest" description="Disordered" evidence="1">
    <location>
        <begin position="491"/>
        <end position="512"/>
    </location>
</feature>
<proteinExistence type="predicted"/>
<feature type="compositionally biased region" description="Basic and acidic residues" evidence="1">
    <location>
        <begin position="651"/>
        <end position="664"/>
    </location>
</feature>
<protein>
    <submittedName>
        <fullName evidence="2">Uncharacterized protein</fullName>
    </submittedName>
</protein>
<feature type="region of interest" description="Disordered" evidence="1">
    <location>
        <begin position="1"/>
        <end position="28"/>
    </location>
</feature>
<reference evidence="2" key="1">
    <citation type="submission" date="2021-06" db="EMBL/GenBank/DDBJ databases">
        <title>Parelaphostrongylus tenuis whole genome reference sequence.</title>
        <authorList>
            <person name="Garwood T.J."/>
            <person name="Larsen P.A."/>
            <person name="Fountain-Jones N.M."/>
            <person name="Garbe J.R."/>
            <person name="Macchietto M.G."/>
            <person name="Kania S.A."/>
            <person name="Gerhold R.W."/>
            <person name="Richards J.E."/>
            <person name="Wolf T.M."/>
        </authorList>
    </citation>
    <scope>NUCLEOTIDE SEQUENCE</scope>
    <source>
        <strain evidence="2">MNPRO001-30</strain>
        <tissue evidence="2">Meninges</tissue>
    </source>
</reference>
<name>A0AAD5R6U9_PARTN</name>
<evidence type="ECO:0000313" key="2">
    <source>
        <dbReference type="EMBL" id="KAJ1370621.1"/>
    </source>
</evidence>
<feature type="compositionally biased region" description="Basic and acidic residues" evidence="1">
    <location>
        <begin position="1"/>
        <end position="14"/>
    </location>
</feature>
<evidence type="ECO:0000256" key="1">
    <source>
        <dbReference type="SAM" id="MobiDB-lite"/>
    </source>
</evidence>
<organism evidence="2 3">
    <name type="scientific">Parelaphostrongylus tenuis</name>
    <name type="common">Meningeal worm</name>
    <dbReference type="NCBI Taxonomy" id="148309"/>
    <lineage>
        <taxon>Eukaryota</taxon>
        <taxon>Metazoa</taxon>
        <taxon>Ecdysozoa</taxon>
        <taxon>Nematoda</taxon>
        <taxon>Chromadorea</taxon>
        <taxon>Rhabditida</taxon>
        <taxon>Rhabditina</taxon>
        <taxon>Rhabditomorpha</taxon>
        <taxon>Strongyloidea</taxon>
        <taxon>Metastrongylidae</taxon>
        <taxon>Parelaphostrongylus</taxon>
    </lineage>
</organism>
<evidence type="ECO:0000313" key="3">
    <source>
        <dbReference type="Proteomes" id="UP001196413"/>
    </source>
</evidence>
<dbReference type="EMBL" id="JAHQIW010006811">
    <property type="protein sequence ID" value="KAJ1370621.1"/>
    <property type="molecule type" value="Genomic_DNA"/>
</dbReference>